<feature type="region of interest" description="Disordered" evidence="1">
    <location>
        <begin position="75"/>
        <end position="153"/>
    </location>
</feature>
<dbReference type="Proteomes" id="UP001482620">
    <property type="component" value="Unassembled WGS sequence"/>
</dbReference>
<feature type="region of interest" description="Disordered" evidence="1">
    <location>
        <begin position="1"/>
        <end position="27"/>
    </location>
</feature>
<feature type="compositionally biased region" description="Acidic residues" evidence="1">
    <location>
        <begin position="81"/>
        <end position="91"/>
    </location>
</feature>
<comment type="caution">
    <text evidence="2">The sequence shown here is derived from an EMBL/GenBank/DDBJ whole genome shotgun (WGS) entry which is preliminary data.</text>
</comment>
<name>A0ABV0VC68_9TELE</name>
<protein>
    <submittedName>
        <fullName evidence="2">Uncharacterized protein</fullName>
    </submittedName>
</protein>
<feature type="non-terminal residue" evidence="2">
    <location>
        <position position="1"/>
    </location>
</feature>
<reference evidence="2 3" key="1">
    <citation type="submission" date="2021-06" db="EMBL/GenBank/DDBJ databases">
        <authorList>
            <person name="Palmer J.M."/>
        </authorList>
    </citation>
    <scope>NUCLEOTIDE SEQUENCE [LARGE SCALE GENOMIC DNA]</scope>
    <source>
        <strain evidence="3">if_2019</strain>
        <tissue evidence="2">Muscle</tissue>
    </source>
</reference>
<evidence type="ECO:0000313" key="3">
    <source>
        <dbReference type="Proteomes" id="UP001482620"/>
    </source>
</evidence>
<gene>
    <name evidence="2" type="ORF">ILYODFUR_037485</name>
</gene>
<proteinExistence type="predicted"/>
<organism evidence="2 3">
    <name type="scientific">Ilyodon furcidens</name>
    <name type="common">goldbreast splitfin</name>
    <dbReference type="NCBI Taxonomy" id="33524"/>
    <lineage>
        <taxon>Eukaryota</taxon>
        <taxon>Metazoa</taxon>
        <taxon>Chordata</taxon>
        <taxon>Craniata</taxon>
        <taxon>Vertebrata</taxon>
        <taxon>Euteleostomi</taxon>
        <taxon>Actinopterygii</taxon>
        <taxon>Neopterygii</taxon>
        <taxon>Teleostei</taxon>
        <taxon>Neoteleostei</taxon>
        <taxon>Acanthomorphata</taxon>
        <taxon>Ovalentaria</taxon>
        <taxon>Atherinomorphae</taxon>
        <taxon>Cyprinodontiformes</taxon>
        <taxon>Goodeidae</taxon>
        <taxon>Ilyodon</taxon>
    </lineage>
</organism>
<keyword evidence="3" id="KW-1185">Reference proteome</keyword>
<evidence type="ECO:0000313" key="2">
    <source>
        <dbReference type="EMBL" id="MEQ2253918.1"/>
    </source>
</evidence>
<feature type="compositionally biased region" description="Basic and acidic residues" evidence="1">
    <location>
        <begin position="17"/>
        <end position="27"/>
    </location>
</feature>
<accession>A0ABV0VC68</accession>
<feature type="compositionally biased region" description="Low complexity" evidence="1">
    <location>
        <begin position="94"/>
        <end position="105"/>
    </location>
</feature>
<feature type="compositionally biased region" description="Basic and acidic residues" evidence="1">
    <location>
        <begin position="123"/>
        <end position="136"/>
    </location>
</feature>
<sequence length="191" mass="21398">PNAPLIPSENGGLQGSREQDRDSMTDDKTVDKLIKRLTERDLIHVLNHSSRDQEKMASSALDEVMSLKRLLIGSISLSEDSQPDEEHEEEQPEKPSQGIDSSQSTEESESTDSGYMQVNTSPPRKDGGKKKEHEDGSISAPLVLSQERKDEVSRRLDSLLEKIRRLQAVEEEHHKLNEVLSELSLEGGNFQ</sequence>
<evidence type="ECO:0000256" key="1">
    <source>
        <dbReference type="SAM" id="MobiDB-lite"/>
    </source>
</evidence>
<dbReference type="EMBL" id="JAHRIQ010101008">
    <property type="protein sequence ID" value="MEQ2253918.1"/>
    <property type="molecule type" value="Genomic_DNA"/>
</dbReference>